<sequence>MKSGGSIITAGFVHGGISNVVNNSRSKFRVGPGLTCGKSASVGTTFLNGNKNLLTFKYSRISSIRCAKDGEDGDTSKDPKESTDWDAAWKSRSKTNTNKPNKSKKRSMQLPNSSRKPAPLQKMDDRTQRLANFWSNDTAFLFAIAAVFLLIAFYASVYFSGGIPSVSQMSLEDLILP</sequence>
<dbReference type="EMBL" id="HBFP01007960">
    <property type="protein sequence ID" value="CAD8821305.1"/>
    <property type="molecule type" value="Transcribed_RNA"/>
</dbReference>
<proteinExistence type="predicted"/>
<organism evidence="3">
    <name type="scientific">Timspurckia oligopyrenoides</name>
    <dbReference type="NCBI Taxonomy" id="708627"/>
    <lineage>
        <taxon>Eukaryota</taxon>
        <taxon>Rhodophyta</taxon>
        <taxon>Bangiophyceae</taxon>
        <taxon>Porphyridiales</taxon>
        <taxon>Porphyridiaceae</taxon>
        <taxon>Timspurckia</taxon>
    </lineage>
</organism>
<keyword evidence="2" id="KW-0812">Transmembrane</keyword>
<keyword evidence="2" id="KW-0472">Membrane</keyword>
<reference evidence="3" key="1">
    <citation type="submission" date="2021-01" db="EMBL/GenBank/DDBJ databases">
        <authorList>
            <person name="Corre E."/>
            <person name="Pelletier E."/>
            <person name="Niang G."/>
            <person name="Scheremetjew M."/>
            <person name="Finn R."/>
            <person name="Kale V."/>
            <person name="Holt S."/>
            <person name="Cochrane G."/>
            <person name="Meng A."/>
            <person name="Brown T."/>
            <person name="Cohen L."/>
        </authorList>
    </citation>
    <scope>NUCLEOTIDE SEQUENCE</scope>
    <source>
        <strain evidence="3">CCMP3278</strain>
    </source>
</reference>
<evidence type="ECO:0000256" key="1">
    <source>
        <dbReference type="SAM" id="MobiDB-lite"/>
    </source>
</evidence>
<protein>
    <recommendedName>
        <fullName evidence="4">Transmembrane protein</fullName>
    </recommendedName>
</protein>
<feature type="transmembrane region" description="Helical" evidence="2">
    <location>
        <begin position="139"/>
        <end position="159"/>
    </location>
</feature>
<feature type="region of interest" description="Disordered" evidence="1">
    <location>
        <begin position="68"/>
        <end position="123"/>
    </location>
</feature>
<evidence type="ECO:0008006" key="4">
    <source>
        <dbReference type="Google" id="ProtNLM"/>
    </source>
</evidence>
<evidence type="ECO:0000256" key="2">
    <source>
        <dbReference type="SAM" id="Phobius"/>
    </source>
</evidence>
<gene>
    <name evidence="3" type="ORF">TOLI1172_LOCUS5700</name>
</gene>
<dbReference type="AlphaFoldDB" id="A0A7S0ZGY0"/>
<evidence type="ECO:0000313" key="3">
    <source>
        <dbReference type="EMBL" id="CAD8821305.1"/>
    </source>
</evidence>
<feature type="compositionally biased region" description="Basic and acidic residues" evidence="1">
    <location>
        <begin position="68"/>
        <end position="89"/>
    </location>
</feature>
<keyword evidence="2" id="KW-1133">Transmembrane helix</keyword>
<name>A0A7S0ZGY0_9RHOD</name>
<accession>A0A7S0ZGY0</accession>